<name>A0AAE9K916_9CAUD</name>
<protein>
    <submittedName>
        <fullName evidence="1">Uncharacterized protein</fullName>
    </submittedName>
</protein>
<accession>A0AAE9K916</accession>
<proteinExistence type="predicted"/>
<evidence type="ECO:0000313" key="1">
    <source>
        <dbReference type="EMBL" id="UNY50399.1"/>
    </source>
</evidence>
<sequence length="101" mass="11472">MLLNQALDGWPLALTADLFPLALRLRLRFVIIAEDIASEPGMISGLFIWRICHPHFGIDLLKLPFLFNLALVHCNSLHFRYNSVSILSQAWQGVKSVCVRK</sequence>
<reference evidence="1 2" key="1">
    <citation type="submission" date="2022-02" db="EMBL/GenBank/DDBJ databases">
        <authorList>
            <person name="Pu M."/>
            <person name="Li Y."/>
            <person name="Han P."/>
            <person name="Fan H."/>
            <person name="Tong Y."/>
        </authorList>
    </citation>
    <scope>NUCLEOTIDE SEQUENCE [LARGE SCALE GENOMIC DNA]</scope>
</reference>
<dbReference type="EMBL" id="OM735690">
    <property type="protein sequence ID" value="UNY50399.1"/>
    <property type="molecule type" value="Genomic_DNA"/>
</dbReference>
<organism evidence="1 2">
    <name type="scientific">Stenotrophomonas phage vB_SmeS_BUCT705</name>
    <dbReference type="NCBI Taxonomy" id="2924899"/>
    <lineage>
        <taxon>Viruses</taxon>
        <taxon>Duplodnaviria</taxon>
        <taxon>Heunggongvirae</taxon>
        <taxon>Uroviricota</taxon>
        <taxon>Caudoviricetes</taxon>
        <taxon>Drexlerviridae</taxon>
        <taxon>Webervirus</taxon>
        <taxon>Webervirus BUCT705</taxon>
    </lineage>
</organism>
<evidence type="ECO:0000313" key="2">
    <source>
        <dbReference type="Proteomes" id="UP000831091"/>
    </source>
</evidence>
<keyword evidence="2" id="KW-1185">Reference proteome</keyword>
<dbReference type="Proteomes" id="UP000831091">
    <property type="component" value="Segment"/>
</dbReference>